<keyword evidence="1" id="KW-0646">Protease inhibitor</keyword>
<dbReference type="Proteomes" id="UP000015102">
    <property type="component" value="Unassembled WGS sequence"/>
</dbReference>
<evidence type="ECO:0000256" key="2">
    <source>
        <dbReference type="ARBA" id="ARBA00022900"/>
    </source>
</evidence>
<evidence type="ECO:0000313" key="6">
    <source>
        <dbReference type="Proteomes" id="UP000015102"/>
    </source>
</evidence>
<evidence type="ECO:0000313" key="5">
    <source>
        <dbReference type="EnsemblMetazoa" id="MESCA009412-PA"/>
    </source>
</evidence>
<reference evidence="6" key="1">
    <citation type="submission" date="2013-02" db="EMBL/GenBank/DDBJ databases">
        <authorList>
            <person name="Hughes D."/>
        </authorList>
    </citation>
    <scope>NUCLEOTIDE SEQUENCE</scope>
    <source>
        <strain>Durham</strain>
        <strain evidence="6">NC isolate 2 -- Noor lab</strain>
    </source>
</reference>
<dbReference type="GO" id="GO:0004867">
    <property type="term" value="F:serine-type endopeptidase inhibitor activity"/>
    <property type="evidence" value="ECO:0007669"/>
    <property type="project" value="UniProtKB-KW"/>
</dbReference>
<evidence type="ECO:0000256" key="3">
    <source>
        <dbReference type="SAM" id="SignalP"/>
    </source>
</evidence>
<sequence>MIFLKFIIFAWMSFSVYSSEEHLFANDLYKSIGENDNMVFSPYSIQACLGLAYMGADESLLSSRISYD</sequence>
<evidence type="ECO:0000259" key="4">
    <source>
        <dbReference type="Pfam" id="PF00079"/>
    </source>
</evidence>
<dbReference type="InterPro" id="IPR036186">
    <property type="entry name" value="Serpin_sf"/>
</dbReference>
<dbReference type="EnsemblMetazoa" id="MESCA009412-RA">
    <property type="protein sequence ID" value="MESCA009412-PA"/>
    <property type="gene ID" value="MESCA009412"/>
</dbReference>
<name>T1GZV4_MEGSC</name>
<feature type="signal peptide" evidence="3">
    <location>
        <begin position="1"/>
        <end position="18"/>
    </location>
</feature>
<keyword evidence="6" id="KW-1185">Reference proteome</keyword>
<keyword evidence="3" id="KW-0732">Signal</keyword>
<protein>
    <recommendedName>
        <fullName evidence="4">Serpin domain-containing protein</fullName>
    </recommendedName>
</protein>
<evidence type="ECO:0000256" key="1">
    <source>
        <dbReference type="ARBA" id="ARBA00022690"/>
    </source>
</evidence>
<accession>T1GZV4</accession>
<proteinExistence type="predicted"/>
<feature type="chain" id="PRO_5004588631" description="Serpin domain-containing protein" evidence="3">
    <location>
        <begin position="19"/>
        <end position="68"/>
    </location>
</feature>
<dbReference type="EMBL" id="CAQQ02380128">
    <property type="status" value="NOT_ANNOTATED_CDS"/>
    <property type="molecule type" value="Genomic_DNA"/>
</dbReference>
<dbReference type="Gene3D" id="3.30.497.10">
    <property type="entry name" value="Antithrombin, subunit I, domain 2"/>
    <property type="match status" value="1"/>
</dbReference>
<keyword evidence="2" id="KW-0722">Serine protease inhibitor</keyword>
<reference evidence="5" key="2">
    <citation type="submission" date="2015-06" db="UniProtKB">
        <authorList>
            <consortium name="EnsemblMetazoa"/>
        </authorList>
    </citation>
    <scope>IDENTIFICATION</scope>
</reference>
<feature type="domain" description="Serpin" evidence="4">
    <location>
        <begin position="24"/>
        <end position="59"/>
    </location>
</feature>
<dbReference type="AlphaFoldDB" id="T1GZV4"/>
<dbReference type="HOGENOM" id="CLU_2796857_0_0_1"/>
<dbReference type="SUPFAM" id="SSF56574">
    <property type="entry name" value="Serpins"/>
    <property type="match status" value="1"/>
</dbReference>
<dbReference type="EMBL" id="CAQQ02380129">
    <property type="status" value="NOT_ANNOTATED_CDS"/>
    <property type="molecule type" value="Genomic_DNA"/>
</dbReference>
<dbReference type="InterPro" id="IPR042178">
    <property type="entry name" value="Serpin_sf_1"/>
</dbReference>
<organism evidence="5 6">
    <name type="scientific">Megaselia scalaris</name>
    <name type="common">Humpbacked fly</name>
    <name type="synonym">Phora scalaris</name>
    <dbReference type="NCBI Taxonomy" id="36166"/>
    <lineage>
        <taxon>Eukaryota</taxon>
        <taxon>Metazoa</taxon>
        <taxon>Ecdysozoa</taxon>
        <taxon>Arthropoda</taxon>
        <taxon>Hexapoda</taxon>
        <taxon>Insecta</taxon>
        <taxon>Pterygota</taxon>
        <taxon>Neoptera</taxon>
        <taxon>Endopterygota</taxon>
        <taxon>Diptera</taxon>
        <taxon>Brachycera</taxon>
        <taxon>Muscomorpha</taxon>
        <taxon>Platypezoidea</taxon>
        <taxon>Phoridae</taxon>
        <taxon>Megaseliini</taxon>
        <taxon>Megaselia</taxon>
    </lineage>
</organism>
<dbReference type="Pfam" id="PF00079">
    <property type="entry name" value="Serpin"/>
    <property type="match status" value="1"/>
</dbReference>
<dbReference type="InterPro" id="IPR023796">
    <property type="entry name" value="Serpin_dom"/>
</dbReference>